<protein>
    <submittedName>
        <fullName evidence="1">Uncharacterized protein</fullName>
    </submittedName>
</protein>
<evidence type="ECO:0000313" key="2">
    <source>
        <dbReference type="Proteomes" id="UP000077824"/>
    </source>
</evidence>
<gene>
    <name evidence="1" type="ORF">A0O34_00315</name>
</gene>
<evidence type="ECO:0000313" key="1">
    <source>
        <dbReference type="EMBL" id="ANF49092.1"/>
    </source>
</evidence>
<dbReference type="AlphaFoldDB" id="A0A172XQH6"/>
<name>A0A172XQH6_9FLAO</name>
<dbReference type="EMBL" id="CP015199">
    <property type="protein sequence ID" value="ANF49092.1"/>
    <property type="molecule type" value="Genomic_DNA"/>
</dbReference>
<keyword evidence="2" id="KW-1185">Reference proteome</keyword>
<proteinExistence type="predicted"/>
<dbReference type="Proteomes" id="UP000077824">
    <property type="component" value="Chromosome"/>
</dbReference>
<accession>A0A172XQH6</accession>
<reference evidence="1 2" key="1">
    <citation type="submission" date="2016-04" db="EMBL/GenBank/DDBJ databases">
        <title>Complete Genome Sequence of Chryseobacterium sp. IHBB 10212.</title>
        <authorList>
            <person name="Pal M."/>
            <person name="Swarnkar M.K."/>
            <person name="Kaushal K."/>
            <person name="Chhibber S."/>
            <person name="Singh A.K."/>
            <person name="Gulati A."/>
        </authorList>
    </citation>
    <scope>NUCLEOTIDE SEQUENCE [LARGE SCALE GENOMIC DNA]</scope>
    <source>
        <strain evidence="1 2">IHBB 10212</strain>
    </source>
</reference>
<organism evidence="1 2">
    <name type="scientific">Chryseobacterium glaciei</name>
    <dbReference type="NCBI Taxonomy" id="1685010"/>
    <lineage>
        <taxon>Bacteria</taxon>
        <taxon>Pseudomonadati</taxon>
        <taxon>Bacteroidota</taxon>
        <taxon>Flavobacteriia</taxon>
        <taxon>Flavobacteriales</taxon>
        <taxon>Weeksellaceae</taxon>
        <taxon>Chryseobacterium group</taxon>
        <taxon>Chryseobacterium</taxon>
    </lineage>
</organism>
<sequence>MDISAVYCKNNYLVIENNFMLEKIDSKSFDDIIIFHEYPTRKYKIFMFFTNPVQYEPQKGFINKIICSIFNHNNNPYEIKRVYYDHDIEVLLPILKQCLPDAQIPDLKNSLFWRTEEDKNSVPKTKLVYSKDKLSLTDVFRKHKMMK</sequence>
<dbReference type="KEGG" id="chh:A0O34_00315"/>